<evidence type="ECO:0000256" key="1">
    <source>
        <dbReference type="SAM" id="MobiDB-lite"/>
    </source>
</evidence>
<dbReference type="AlphaFoldDB" id="A0A2J6NMQ8"/>
<feature type="region of interest" description="Disordered" evidence="1">
    <location>
        <begin position="39"/>
        <end position="60"/>
    </location>
</feature>
<gene>
    <name evidence="2" type="ORF">CK797_04020</name>
</gene>
<accession>A0A2J6NMQ8</accession>
<sequence length="60" mass="7230">MDMAKFSWDRFKESCQHNFMDFLGIFAAEDRFIHEHKNKSSRIAEQNRYGTVDDDQKDNQ</sequence>
<dbReference type="Proteomes" id="UP000239920">
    <property type="component" value="Unassembled WGS sequence"/>
</dbReference>
<proteinExistence type="predicted"/>
<reference evidence="2 3" key="1">
    <citation type="submission" date="2017-09" db="EMBL/GenBank/DDBJ databases">
        <title>Bacterial strain isolated from the female urinary microbiota.</title>
        <authorList>
            <person name="Thomas-White K."/>
            <person name="Kumar N."/>
            <person name="Forster S."/>
            <person name="Putonti C."/>
            <person name="Lawley T."/>
            <person name="Wolfe A.J."/>
        </authorList>
    </citation>
    <scope>NUCLEOTIDE SEQUENCE [LARGE SCALE GENOMIC DNA]</scope>
    <source>
        <strain evidence="2 3">UMB0683</strain>
    </source>
</reference>
<evidence type="ECO:0000313" key="2">
    <source>
        <dbReference type="EMBL" id="PMB82608.1"/>
    </source>
</evidence>
<dbReference type="EMBL" id="PNFV01000004">
    <property type="protein sequence ID" value="PMB82608.1"/>
    <property type="molecule type" value="Genomic_DNA"/>
</dbReference>
<evidence type="ECO:0000313" key="3">
    <source>
        <dbReference type="Proteomes" id="UP000239920"/>
    </source>
</evidence>
<name>A0A2J6NMQ8_9LACO</name>
<organism evidence="2 3">
    <name type="scientific">Limosilactobacillus pontis</name>
    <dbReference type="NCBI Taxonomy" id="35787"/>
    <lineage>
        <taxon>Bacteria</taxon>
        <taxon>Bacillati</taxon>
        <taxon>Bacillota</taxon>
        <taxon>Bacilli</taxon>
        <taxon>Lactobacillales</taxon>
        <taxon>Lactobacillaceae</taxon>
        <taxon>Limosilactobacillus</taxon>
    </lineage>
</organism>
<comment type="caution">
    <text evidence="2">The sequence shown here is derived from an EMBL/GenBank/DDBJ whole genome shotgun (WGS) entry which is preliminary data.</text>
</comment>
<protein>
    <submittedName>
        <fullName evidence="2">Uncharacterized protein</fullName>
    </submittedName>
</protein>